<dbReference type="GeneID" id="103065487"/>
<dbReference type="GO" id="GO:1905515">
    <property type="term" value="P:non-motile cilium assembly"/>
    <property type="evidence" value="ECO:0007669"/>
    <property type="project" value="TreeGrafter"/>
</dbReference>
<evidence type="ECO:0000256" key="2">
    <source>
        <dbReference type="SAM" id="MobiDB-lite"/>
    </source>
</evidence>
<evidence type="ECO:0000313" key="3">
    <source>
        <dbReference type="Proteomes" id="UP000695026"/>
    </source>
</evidence>
<evidence type="ECO:0000313" key="4">
    <source>
        <dbReference type="RefSeq" id="XP_025024382.1"/>
    </source>
</evidence>
<keyword evidence="1" id="KW-0175">Coiled coil</keyword>
<proteinExistence type="predicted"/>
<dbReference type="AlphaFoldDB" id="A0A9F5MYY3"/>
<dbReference type="PANTHER" id="PTHR31935:SF1">
    <property type="entry name" value="COILED-COIL DOMAIN-CONTAINING PROTEIN 13"/>
    <property type="match status" value="1"/>
</dbReference>
<accession>A0A9F5MYY3</accession>
<protein>
    <submittedName>
        <fullName evidence="4">Coiled-coil domain-containing protein 13 isoform X2</fullName>
    </submittedName>
</protein>
<dbReference type="RefSeq" id="XP_025024382.1">
    <property type="nucleotide sequence ID" value="XM_025168614.1"/>
</dbReference>
<organism evidence="3 4">
    <name type="scientific">Python bivittatus</name>
    <name type="common">Burmese python</name>
    <name type="synonym">Python molurus bivittatus</name>
    <dbReference type="NCBI Taxonomy" id="176946"/>
    <lineage>
        <taxon>Eukaryota</taxon>
        <taxon>Metazoa</taxon>
        <taxon>Chordata</taxon>
        <taxon>Craniata</taxon>
        <taxon>Vertebrata</taxon>
        <taxon>Euteleostomi</taxon>
        <taxon>Lepidosauria</taxon>
        <taxon>Squamata</taxon>
        <taxon>Bifurcata</taxon>
        <taxon>Unidentata</taxon>
        <taxon>Episquamata</taxon>
        <taxon>Toxicofera</taxon>
        <taxon>Serpentes</taxon>
        <taxon>Henophidia</taxon>
        <taxon>Pythonidae</taxon>
        <taxon>Python</taxon>
    </lineage>
</organism>
<dbReference type="CTD" id="152206"/>
<feature type="compositionally biased region" description="Low complexity" evidence="2">
    <location>
        <begin position="453"/>
        <end position="474"/>
    </location>
</feature>
<sequence length="743" mass="84255">MEPDEDVSEHLKMQFKALQEQQQKRMQNLMEKKKDSQHSLKQNNKENQDEGFGIPDALNLSFLATEMSEADVGKKLLENENEQLQQQLRELVDENGRLYKLLKEKDFEIKQLHKKIEEERLALMGTSGLSGDVAAAKIVELAKQNRHITAEMEREKTKAKQLNNRIKQLEKELQMSTVKLQSHGDNLASRKKTDAPMSPEMKALQEKLSAANLKVSEYRNQLQATKQELKMTYKLIANEVGEDINVQGLLSTPGSWRGRAQQILVLQGKVRELETQLNRSKSRLSDNDANEEPLSFADSRKSSVQAKNQLRIRSLEREKKEALEKLMNQHQVLQKDHEDVKKKLDGSKARNKVLSSEVKTLKEQISTLLDKGKHDDELVDALLSQQKEMQIILKNLSQQEERNVECHQTLGKQLNVEVQKQSCLIEQLKQMVADREVQVKQLEEIVRQLKLQQQQQHSQPEESGSDSVSTLSTESLEEENCPFASKREDYMGSNNFARTVSKMGHTLVDSAATLFPSVPSPGRASEPNELNIGTLKMQITEYKTLCQAAEVERDRLIELVSMLQKRVDESITKVWEAEKKFQEQQRKYVALEQQFAKLKMETGKPGGASKAYSKNKAGLVSTAQPPSSTRMSWNAGDKKDLPSMQLSEVPLESQLEELSTQLAIQVDENEGLKNALQDTVRIKEEDFRVYQDTVGQEGVRNTADLGPVEEAGGAVAGSPQLEKPRGQLFSSILMYTWPSLMDL</sequence>
<feature type="region of interest" description="Disordered" evidence="2">
    <location>
        <begin position="602"/>
        <end position="641"/>
    </location>
</feature>
<name>A0A9F5MYY3_PYTBI</name>
<dbReference type="GO" id="GO:0031122">
    <property type="term" value="P:cytoplasmic microtubule organization"/>
    <property type="evidence" value="ECO:0007669"/>
    <property type="project" value="TreeGrafter"/>
</dbReference>
<dbReference type="GO" id="GO:0034451">
    <property type="term" value="C:centriolar satellite"/>
    <property type="evidence" value="ECO:0007669"/>
    <property type="project" value="TreeGrafter"/>
</dbReference>
<feature type="region of interest" description="Disordered" evidence="2">
    <location>
        <begin position="453"/>
        <end position="487"/>
    </location>
</feature>
<feature type="coiled-coil region" evidence="1">
    <location>
        <begin position="546"/>
        <end position="601"/>
    </location>
</feature>
<feature type="coiled-coil region" evidence="1">
    <location>
        <begin position="138"/>
        <end position="239"/>
    </location>
</feature>
<dbReference type="PANTHER" id="PTHR31935">
    <property type="entry name" value="COILED-COIL DOMAIN-CONTAINING PROTEIN 13"/>
    <property type="match status" value="1"/>
</dbReference>
<feature type="region of interest" description="Disordered" evidence="2">
    <location>
        <begin position="20"/>
        <end position="53"/>
    </location>
</feature>
<dbReference type="Proteomes" id="UP000695026">
    <property type="component" value="Unplaced"/>
</dbReference>
<feature type="compositionally biased region" description="Basic and acidic residues" evidence="2">
    <location>
        <begin position="30"/>
        <end position="48"/>
    </location>
</feature>
<reference evidence="4" key="1">
    <citation type="submission" date="2025-08" db="UniProtKB">
        <authorList>
            <consortium name="RefSeq"/>
        </authorList>
    </citation>
    <scope>IDENTIFICATION</scope>
    <source>
        <tissue evidence="4">Liver</tissue>
    </source>
</reference>
<feature type="compositionally biased region" description="Polar residues" evidence="2">
    <location>
        <begin position="621"/>
        <end position="632"/>
    </location>
</feature>
<evidence type="ECO:0000256" key="1">
    <source>
        <dbReference type="SAM" id="Coils"/>
    </source>
</evidence>
<gene>
    <name evidence="4" type="primary">CCDC13</name>
</gene>
<dbReference type="InterPro" id="IPR038929">
    <property type="entry name" value="CCDC13"/>
</dbReference>
<feature type="region of interest" description="Disordered" evidence="2">
    <location>
        <begin position="277"/>
        <end position="308"/>
    </location>
</feature>
<keyword evidence="3" id="KW-1185">Reference proteome</keyword>